<dbReference type="EMBL" id="FONT01000008">
    <property type="protein sequence ID" value="SFE98815.1"/>
    <property type="molecule type" value="Genomic_DNA"/>
</dbReference>
<gene>
    <name evidence="1" type="ORF">SAMN05192532_10824</name>
</gene>
<dbReference type="Gene3D" id="3.30.530.20">
    <property type="match status" value="1"/>
</dbReference>
<name>A0A1I2F0X8_9BACI</name>
<dbReference type="CDD" id="cd05018">
    <property type="entry name" value="CoxG"/>
    <property type="match status" value="1"/>
</dbReference>
<evidence type="ECO:0000313" key="2">
    <source>
        <dbReference type="Proteomes" id="UP000199516"/>
    </source>
</evidence>
<dbReference type="RefSeq" id="WP_177194840.1">
    <property type="nucleotide sequence ID" value="NZ_FONT01000008.1"/>
</dbReference>
<protein>
    <recommendedName>
        <fullName evidence="3">Carbon monoxide dehydrogenase subunit G</fullName>
    </recommendedName>
</protein>
<dbReference type="Proteomes" id="UP000199516">
    <property type="component" value="Unassembled WGS sequence"/>
</dbReference>
<dbReference type="PANTHER" id="PTHR38588:SF1">
    <property type="entry name" value="BLL0334 PROTEIN"/>
    <property type="match status" value="1"/>
</dbReference>
<dbReference type="PANTHER" id="PTHR38588">
    <property type="entry name" value="BLL0334 PROTEIN"/>
    <property type="match status" value="1"/>
</dbReference>
<organism evidence="1 2">
    <name type="scientific">Alteribacillus iranensis</name>
    <dbReference type="NCBI Taxonomy" id="930128"/>
    <lineage>
        <taxon>Bacteria</taxon>
        <taxon>Bacillati</taxon>
        <taxon>Bacillota</taxon>
        <taxon>Bacilli</taxon>
        <taxon>Bacillales</taxon>
        <taxon>Bacillaceae</taxon>
        <taxon>Alteribacillus</taxon>
    </lineage>
</organism>
<dbReference type="InterPro" id="IPR010419">
    <property type="entry name" value="CO_DH_gsu"/>
</dbReference>
<dbReference type="Pfam" id="PF06240">
    <property type="entry name" value="COXG"/>
    <property type="match status" value="1"/>
</dbReference>
<sequence>MKLSNEVKFNYPREDIWKALHDPEILKHAIPGCEGLTLQEDGSYDVSMSLGVAAVKGKYNGKVYMTDIEKPNKYLLEAEGSGSPGHVSMKMDCNLEETEEGCLLKWDCDAEIGGKIAGVGSRALGGIAKFMAKKFFDDIKKQLKKGAYTN</sequence>
<dbReference type="STRING" id="930128.SAMN05192532_10824"/>
<dbReference type="AlphaFoldDB" id="A0A1I2F0X8"/>
<dbReference type="SUPFAM" id="SSF55961">
    <property type="entry name" value="Bet v1-like"/>
    <property type="match status" value="1"/>
</dbReference>
<accession>A0A1I2F0X8</accession>
<proteinExistence type="predicted"/>
<evidence type="ECO:0000313" key="1">
    <source>
        <dbReference type="EMBL" id="SFE98815.1"/>
    </source>
</evidence>
<reference evidence="1 2" key="1">
    <citation type="submission" date="2016-10" db="EMBL/GenBank/DDBJ databases">
        <authorList>
            <person name="de Groot N.N."/>
        </authorList>
    </citation>
    <scope>NUCLEOTIDE SEQUENCE [LARGE SCALE GENOMIC DNA]</scope>
    <source>
        <strain evidence="1 2">DSM 23995</strain>
    </source>
</reference>
<dbReference type="InterPro" id="IPR023393">
    <property type="entry name" value="START-like_dom_sf"/>
</dbReference>
<keyword evidence="2" id="KW-1185">Reference proteome</keyword>
<evidence type="ECO:0008006" key="3">
    <source>
        <dbReference type="Google" id="ProtNLM"/>
    </source>
</evidence>